<accession>A0A6V7JIK0</accession>
<protein>
    <submittedName>
        <fullName evidence="1">Uncharacterized protein</fullName>
    </submittedName>
</protein>
<name>A0A6V7JIK0_9HYME</name>
<gene>
    <name evidence="1" type="ORF">BBRV_LOCUS52503</name>
</gene>
<evidence type="ECO:0000313" key="1">
    <source>
        <dbReference type="EMBL" id="CAD1551352.1"/>
    </source>
</evidence>
<reference evidence="1" key="1">
    <citation type="submission" date="2020-07" db="EMBL/GenBank/DDBJ databases">
        <authorList>
            <person name="Ferguson B K."/>
        </authorList>
    </citation>
    <scope>NUCLEOTIDE SEQUENCE</scope>
    <source>
        <strain evidence="1">L06</strain>
    </source>
</reference>
<organism evidence="1">
    <name type="scientific">Bracon brevicornis</name>
    <dbReference type="NCBI Taxonomy" id="1563983"/>
    <lineage>
        <taxon>Eukaryota</taxon>
        <taxon>Metazoa</taxon>
        <taxon>Ecdysozoa</taxon>
        <taxon>Arthropoda</taxon>
        <taxon>Hexapoda</taxon>
        <taxon>Insecta</taxon>
        <taxon>Pterygota</taxon>
        <taxon>Neoptera</taxon>
        <taxon>Endopterygota</taxon>
        <taxon>Hymenoptera</taxon>
        <taxon>Apocrita</taxon>
        <taxon>Ichneumonoidea</taxon>
        <taxon>Braconidae</taxon>
        <taxon>Braconinae</taxon>
        <taxon>Bracon</taxon>
    </lineage>
</organism>
<sequence length="124" mass="13816">MGVEVLFTIREQSRTMTPNVRECSLTSQPYIRYVEVMLGSRLTFTLHAQQVTGLYVAGAADARHWQPTARSKKALSLGGGIRRTHIQYCYLRRSPPNGKIPEGSCSSTSDPCTESHRQGCQIMV</sequence>
<dbReference type="EMBL" id="CADCXW020000017">
    <property type="protein sequence ID" value="CAD1551352.1"/>
    <property type="molecule type" value="Genomic_DNA"/>
</dbReference>
<dbReference type="AlphaFoldDB" id="A0A6V7JIK0"/>
<proteinExistence type="predicted"/>